<dbReference type="GO" id="GO:0016846">
    <property type="term" value="F:carbon-sulfur lyase activity"/>
    <property type="evidence" value="ECO:0007669"/>
    <property type="project" value="InterPro"/>
</dbReference>
<organism evidence="6 7">
    <name type="scientific">Schizothecium vesticola</name>
    <dbReference type="NCBI Taxonomy" id="314040"/>
    <lineage>
        <taxon>Eukaryota</taxon>
        <taxon>Fungi</taxon>
        <taxon>Dikarya</taxon>
        <taxon>Ascomycota</taxon>
        <taxon>Pezizomycotina</taxon>
        <taxon>Sordariomycetes</taxon>
        <taxon>Sordariomycetidae</taxon>
        <taxon>Sordariales</taxon>
        <taxon>Schizotheciaceae</taxon>
        <taxon>Schizothecium</taxon>
    </lineage>
</organism>
<keyword evidence="7" id="KW-1185">Reference proteome</keyword>
<evidence type="ECO:0000256" key="3">
    <source>
        <dbReference type="ARBA" id="ARBA00022833"/>
    </source>
</evidence>
<dbReference type="PANTHER" id="PTHR33337:SF31">
    <property type="entry name" value="DUF636 DOMAIN PROTEIN (AFU_ORTHOLOGUE AFUA_2G12650)"/>
    <property type="match status" value="1"/>
</dbReference>
<evidence type="ECO:0000256" key="1">
    <source>
        <dbReference type="ARBA" id="ARBA00005495"/>
    </source>
</evidence>
<name>A0AA40FBR4_9PEZI</name>
<dbReference type="AlphaFoldDB" id="A0AA40FBR4"/>
<reference evidence="6" key="1">
    <citation type="submission" date="2023-06" db="EMBL/GenBank/DDBJ databases">
        <title>Genome-scale phylogeny and comparative genomics of the fungal order Sordariales.</title>
        <authorList>
            <consortium name="Lawrence Berkeley National Laboratory"/>
            <person name="Hensen N."/>
            <person name="Bonometti L."/>
            <person name="Westerberg I."/>
            <person name="Brannstrom I.O."/>
            <person name="Guillou S."/>
            <person name="Cros-Aarteil S."/>
            <person name="Calhoun S."/>
            <person name="Haridas S."/>
            <person name="Kuo A."/>
            <person name="Mondo S."/>
            <person name="Pangilinan J."/>
            <person name="Riley R."/>
            <person name="LaButti K."/>
            <person name="Andreopoulos B."/>
            <person name="Lipzen A."/>
            <person name="Chen C."/>
            <person name="Yanf M."/>
            <person name="Daum C."/>
            <person name="Ng V."/>
            <person name="Clum A."/>
            <person name="Steindorff A."/>
            <person name="Ohm R."/>
            <person name="Martin F."/>
            <person name="Silar P."/>
            <person name="Natvig D."/>
            <person name="Lalanne C."/>
            <person name="Gautier V."/>
            <person name="Ament-velasquez S.L."/>
            <person name="Kruys A."/>
            <person name="Hutchinson M.I."/>
            <person name="Powell A.J."/>
            <person name="Barry K."/>
            <person name="Miller A.N."/>
            <person name="Grigoriev I.V."/>
            <person name="Debuchy R."/>
            <person name="Gladieux P."/>
            <person name="Thoren M.H."/>
            <person name="Johannesson H."/>
        </authorList>
    </citation>
    <scope>NUCLEOTIDE SEQUENCE</scope>
    <source>
        <strain evidence="6">SMH3187-1</strain>
    </source>
</reference>
<comment type="caution">
    <text evidence="6">The sequence shown here is derived from an EMBL/GenBank/DDBJ whole genome shotgun (WGS) entry which is preliminary data.</text>
</comment>
<keyword evidence="4" id="KW-0456">Lyase</keyword>
<evidence type="ECO:0000256" key="2">
    <source>
        <dbReference type="ARBA" id="ARBA00022723"/>
    </source>
</evidence>
<dbReference type="InterPro" id="IPR011057">
    <property type="entry name" value="Mss4-like_sf"/>
</dbReference>
<protein>
    <submittedName>
        <fullName evidence="6">Mss4-like protein</fullName>
    </submittedName>
</protein>
<dbReference type="EMBL" id="JAUKUD010000001">
    <property type="protein sequence ID" value="KAK0754868.1"/>
    <property type="molecule type" value="Genomic_DNA"/>
</dbReference>
<dbReference type="Proteomes" id="UP001172155">
    <property type="component" value="Unassembled WGS sequence"/>
</dbReference>
<keyword evidence="2" id="KW-0479">Metal-binding</keyword>
<dbReference type="Gene3D" id="3.90.1590.10">
    <property type="entry name" value="glutathione-dependent formaldehyde- activating enzyme (gfa)"/>
    <property type="match status" value="1"/>
</dbReference>
<dbReference type="GO" id="GO:0046872">
    <property type="term" value="F:metal ion binding"/>
    <property type="evidence" value="ECO:0007669"/>
    <property type="project" value="UniProtKB-KW"/>
</dbReference>
<dbReference type="SUPFAM" id="SSF51316">
    <property type="entry name" value="Mss4-like"/>
    <property type="match status" value="2"/>
</dbReference>
<evidence type="ECO:0000256" key="4">
    <source>
        <dbReference type="ARBA" id="ARBA00023239"/>
    </source>
</evidence>
<dbReference type="Gene3D" id="2.170.150.70">
    <property type="match status" value="1"/>
</dbReference>
<accession>A0AA40FBR4</accession>
<sequence length="404" mass="45138">MSADTLTLTARCLCNSHHFTTAVPLSSLPLHATACHCSSCRHITGALYAADTPWPGDAAPVRDSGLASYPFSDRLTLRFCGKCGTAMFWESRKNGTYDVFTGALDNVAHPDGGLVVRIAEHGFVGDTVDGGAVGWLRRPHGEAAEPARVWLGRRGESEEVVWPEKWPAELSSEVKAGEVEEVPVRCRCGGVDFVLKAGEMQRQSRRAREKGEEWGEVHGRTLDPETQMGVGTFDPCDSCRLGAGVDFFHWTFPFLRFLSFKEEGERGFPKTTEELWKAVEGGEEKRFGTLGFYRSSEDVQRYFCKRCSACVFYATDLSPDLVDLAIGVLRAPDGARAESIIFWNFGEEMFYREDMMGGWREGMLRAVEKEAEKWRVDRGYPKNWRRVKREEEASGAGMKRGDDA</sequence>
<dbReference type="Pfam" id="PF04828">
    <property type="entry name" value="GFA"/>
    <property type="match status" value="1"/>
</dbReference>
<feature type="domain" description="CENP-V/GFA" evidence="5">
    <location>
        <begin position="8"/>
        <end position="136"/>
    </location>
</feature>
<evidence type="ECO:0000259" key="5">
    <source>
        <dbReference type="PROSITE" id="PS51891"/>
    </source>
</evidence>
<evidence type="ECO:0000313" key="7">
    <source>
        <dbReference type="Proteomes" id="UP001172155"/>
    </source>
</evidence>
<dbReference type="PANTHER" id="PTHR33337">
    <property type="entry name" value="GFA DOMAIN-CONTAINING PROTEIN"/>
    <property type="match status" value="1"/>
</dbReference>
<keyword evidence="3" id="KW-0862">Zinc</keyword>
<dbReference type="InterPro" id="IPR006913">
    <property type="entry name" value="CENP-V/GFA"/>
</dbReference>
<evidence type="ECO:0000313" key="6">
    <source>
        <dbReference type="EMBL" id="KAK0754868.1"/>
    </source>
</evidence>
<gene>
    <name evidence="6" type="ORF">B0T18DRAFT_315952</name>
</gene>
<dbReference type="PROSITE" id="PS51891">
    <property type="entry name" value="CENP_V_GFA"/>
    <property type="match status" value="1"/>
</dbReference>
<proteinExistence type="inferred from homology"/>
<comment type="similarity">
    <text evidence="1">Belongs to the Gfa family.</text>
</comment>